<sequence>MKVLSKDSMRPNRFERHLKQQYPTLVLKTKEFFLLKQNNSSG</sequence>
<comment type="caution">
    <text evidence="1">The sequence shown here is derived from an EMBL/GenBank/DDBJ whole genome shotgun (WGS) entry which is preliminary data.</text>
</comment>
<name>A0A9P0L2Z7_ACAOB</name>
<dbReference type="AlphaFoldDB" id="A0A9P0L2Z7"/>
<organism evidence="1 2">
    <name type="scientific">Acanthoscelides obtectus</name>
    <name type="common">Bean weevil</name>
    <name type="synonym">Bruchus obtectus</name>
    <dbReference type="NCBI Taxonomy" id="200917"/>
    <lineage>
        <taxon>Eukaryota</taxon>
        <taxon>Metazoa</taxon>
        <taxon>Ecdysozoa</taxon>
        <taxon>Arthropoda</taxon>
        <taxon>Hexapoda</taxon>
        <taxon>Insecta</taxon>
        <taxon>Pterygota</taxon>
        <taxon>Neoptera</taxon>
        <taxon>Endopterygota</taxon>
        <taxon>Coleoptera</taxon>
        <taxon>Polyphaga</taxon>
        <taxon>Cucujiformia</taxon>
        <taxon>Chrysomeloidea</taxon>
        <taxon>Chrysomelidae</taxon>
        <taxon>Bruchinae</taxon>
        <taxon>Bruchini</taxon>
        <taxon>Acanthoscelides</taxon>
    </lineage>
</organism>
<evidence type="ECO:0000313" key="2">
    <source>
        <dbReference type="Proteomes" id="UP001152888"/>
    </source>
</evidence>
<dbReference type="OrthoDB" id="1101576at2759"/>
<evidence type="ECO:0000313" key="1">
    <source>
        <dbReference type="EMBL" id="CAH1987442.1"/>
    </source>
</evidence>
<keyword evidence="2" id="KW-1185">Reference proteome</keyword>
<accession>A0A9P0L2Z7</accession>
<reference evidence="1" key="1">
    <citation type="submission" date="2022-03" db="EMBL/GenBank/DDBJ databases">
        <authorList>
            <person name="Sayadi A."/>
        </authorList>
    </citation>
    <scope>NUCLEOTIDE SEQUENCE</scope>
</reference>
<gene>
    <name evidence="1" type="ORF">ACAOBT_LOCUS17847</name>
</gene>
<proteinExistence type="predicted"/>
<dbReference type="EMBL" id="CAKOFQ010007019">
    <property type="protein sequence ID" value="CAH1987442.1"/>
    <property type="molecule type" value="Genomic_DNA"/>
</dbReference>
<dbReference type="Proteomes" id="UP001152888">
    <property type="component" value="Unassembled WGS sequence"/>
</dbReference>
<protein>
    <submittedName>
        <fullName evidence="1">Uncharacterized protein</fullName>
    </submittedName>
</protein>